<gene>
    <name evidence="1" type="ORF">F5876DRAFT_70941</name>
</gene>
<accession>A0ACC1THB1</accession>
<protein>
    <submittedName>
        <fullName evidence="1">Uncharacterized protein</fullName>
    </submittedName>
</protein>
<keyword evidence="2" id="KW-1185">Reference proteome</keyword>
<evidence type="ECO:0000313" key="1">
    <source>
        <dbReference type="EMBL" id="KAJ3804062.1"/>
    </source>
</evidence>
<dbReference type="EMBL" id="MU796350">
    <property type="protein sequence ID" value="KAJ3804062.1"/>
    <property type="molecule type" value="Genomic_DNA"/>
</dbReference>
<comment type="caution">
    <text evidence="1">The sequence shown here is derived from an EMBL/GenBank/DDBJ whole genome shotgun (WGS) entry which is preliminary data.</text>
</comment>
<organism evidence="1 2">
    <name type="scientific">Lentinula aff. lateritia</name>
    <dbReference type="NCBI Taxonomy" id="2804960"/>
    <lineage>
        <taxon>Eukaryota</taxon>
        <taxon>Fungi</taxon>
        <taxon>Dikarya</taxon>
        <taxon>Basidiomycota</taxon>
        <taxon>Agaricomycotina</taxon>
        <taxon>Agaricomycetes</taxon>
        <taxon>Agaricomycetidae</taxon>
        <taxon>Agaricales</taxon>
        <taxon>Marasmiineae</taxon>
        <taxon>Omphalotaceae</taxon>
        <taxon>Lentinula</taxon>
    </lineage>
</organism>
<feature type="non-terminal residue" evidence="1">
    <location>
        <position position="560"/>
    </location>
</feature>
<name>A0ACC1THB1_9AGAR</name>
<sequence>MSSPSKSTRPSPLSPTAASSSPVPHEEGGVPLTEDEEDVDQLAFTLDSPLRPQLEFFEKVFNTGKPLAASWTIPVDLWRRYDALLHECTSSTTALMELNMLDDSDALDRDHQELSQFLDTQRQETVAASKRRHTSSPVRPGGATSSEAPAKTSHKRYRHLFPPTLLPSIVPRSVHLVLPPRWSPPSQPPVASTTSLHSPSHAPVMAVDSDPLADAGIRRLPVPADHPGLVQGPTGLVRLAAVAEQRAGADQSPSSGIKGTSQDLLSSNMPPSRSRLIPHSHTTHPYRVENERLSSRVQDPEAQLAESQLENSALTSAFSATGCGAIADLPAGGYTAGVGVLSSLGTVPCSGEGSPRASRAVERLRDVQEELLSAREEKEVAEGHCSSSAHRNSELQASIVQHQGLVDESNALAARQRQGIETLQEEVHQFRDCASFLERMVREFPEEGFYEVSLPPVSELEEELTCGLDSTDPNLIVRNFQLVLEYLQASRGIHGELHVRTLSTLHWFFDNAADQDDDDSPFLTIAQHAGYAPPFESALEPPLHCHMFALDTALPYHGAG</sequence>
<proteinExistence type="predicted"/>
<reference evidence="1" key="1">
    <citation type="submission" date="2022-09" db="EMBL/GenBank/DDBJ databases">
        <title>A Global Phylogenomic Analysis of the Shiitake Genus Lentinula.</title>
        <authorList>
            <consortium name="DOE Joint Genome Institute"/>
            <person name="Sierra-Patev S."/>
            <person name="Min B."/>
            <person name="Naranjo-Ortiz M."/>
            <person name="Looney B."/>
            <person name="Konkel Z."/>
            <person name="Slot J.C."/>
            <person name="Sakamoto Y."/>
            <person name="Steenwyk J.L."/>
            <person name="Rokas A."/>
            <person name="Carro J."/>
            <person name="Camarero S."/>
            <person name="Ferreira P."/>
            <person name="Molpeceres G."/>
            <person name="Ruiz-Duenas F.J."/>
            <person name="Serrano A."/>
            <person name="Henrissat B."/>
            <person name="Drula E."/>
            <person name="Hughes K.W."/>
            <person name="Mata J.L."/>
            <person name="Ishikawa N.K."/>
            <person name="Vargas-Isla R."/>
            <person name="Ushijima S."/>
            <person name="Smith C.A."/>
            <person name="Ahrendt S."/>
            <person name="Andreopoulos W."/>
            <person name="He G."/>
            <person name="Labutti K."/>
            <person name="Lipzen A."/>
            <person name="Ng V."/>
            <person name="Riley R."/>
            <person name="Sandor L."/>
            <person name="Barry K."/>
            <person name="Martinez A.T."/>
            <person name="Xiao Y."/>
            <person name="Gibbons J.G."/>
            <person name="Terashima K."/>
            <person name="Grigoriev I.V."/>
            <person name="Hibbett D.S."/>
        </authorList>
    </citation>
    <scope>NUCLEOTIDE SEQUENCE</scope>
    <source>
        <strain evidence="1">TMI1499</strain>
    </source>
</reference>
<evidence type="ECO:0000313" key="2">
    <source>
        <dbReference type="Proteomes" id="UP001163835"/>
    </source>
</evidence>
<dbReference type="Proteomes" id="UP001163835">
    <property type="component" value="Unassembled WGS sequence"/>
</dbReference>